<evidence type="ECO:0000256" key="4">
    <source>
        <dbReference type="ARBA" id="ARBA00023136"/>
    </source>
</evidence>
<gene>
    <name evidence="8" type="ORF">MTP16_03000</name>
</gene>
<evidence type="ECO:0000256" key="5">
    <source>
        <dbReference type="SAM" id="MobiDB-lite"/>
    </source>
</evidence>
<feature type="compositionally biased region" description="Basic and acidic residues" evidence="5">
    <location>
        <begin position="1720"/>
        <end position="1740"/>
    </location>
</feature>
<evidence type="ECO:0000313" key="8">
    <source>
        <dbReference type="EMBL" id="UOE34629.1"/>
    </source>
</evidence>
<feature type="region of interest" description="Disordered" evidence="5">
    <location>
        <begin position="1720"/>
        <end position="1757"/>
    </location>
</feature>
<keyword evidence="2 6" id="KW-0812">Transmembrane</keyword>
<dbReference type="EMBL" id="CP094534">
    <property type="protein sequence ID" value="UOE34629.1"/>
    <property type="molecule type" value="Genomic_DNA"/>
</dbReference>
<name>A0ABY4B6Y2_9BACT</name>
<evidence type="ECO:0000313" key="9">
    <source>
        <dbReference type="Proteomes" id="UP000831390"/>
    </source>
</evidence>
<dbReference type="Proteomes" id="UP000831390">
    <property type="component" value="Chromosome"/>
</dbReference>
<dbReference type="InterPro" id="IPR007452">
    <property type="entry name" value="TamB_C"/>
</dbReference>
<keyword evidence="3 6" id="KW-1133">Transmembrane helix</keyword>
<sequence length="1757" mass="190926">MSTFLRRALYGLLGLIALVLLLVIAVVVFLQFDAGQDFVAKRAENYLRDKLSTEVRIGKFRTDFRHAINLDGVYLEDQKNDTLLSVGHLGVDVAIWDLLHKQINVSNIELNNGRVRLTRTEPDSVNNYDFIVKAFTDPTAPVDTTASGLKYDIGKARLTNIYFTQDDQVTGSAIRARIGEFTANMDEVDVDNSIYKVDNAALRRSAISITQTKTAPEVENPGPTEPLTLQFGLNRATLDSVRFTYKNEPAAQYINTNIGLADVTAKDIDLQRQRVNLGKLTLKNTTFAYAQNEQVPVEQRVVNPAEAVRKLDEATDKAKAATGQTAASPGWRVNLDQSDINGLAVKFDNFNQPQQRTRIPALDYNHLDFSNLVLNTRNLRYSENRTTGRVDNLAGQEKSGFRVDKWQANVVYDSVQIRLDSLDLVTPHTRIRRTLAIGYESLAALGDTKNLPNLKIEGDLHDVRLGFRDILYLAPDLAGTSPFNTGPNQSVLLNGQVVGRVGDLTIRNFEFVGLRNTIVKAPRIRITGLPEVDGRLYVDANLRQFSSSRADVLSLAPKGSIPNNISIPPTFAVSGTFKGYPTTLQFNTDLTARTSYGNLAFSGNLGRKQANGRQPLVGTFAIGGFDFGKLLKDPTIGRVTATGRINATGNLQDPGTLVGQVRANVQSARYNGYTYKGVAATVDLDRNRYVINASSKNDPNLNLDLSAVVNLRDPRNPTYEVTNLNLRGANLTALGFYTGGDLRVQGNLKANLRGSSLNTLNGTFSGQKIVIVRDNQPFALDSLNGRIVQTATRTTATITSDIANVNLDGNVHLGDIAPELQQHLDRYFDVPGVKYVPSSADRHFTYSLKLKDPKLATKLVPGLKRISPFTLAGDYSRQAARLTANTSIPVIRYQDPKGKTQYSIDSLRLNVDSDPSKLNYALRLAQAAQDTTLRLRRPSIVGNVANNKLFSRVAILGDSANRERLAVAGTLQALAQGSGKNSSVVYEFQAAPEQVINYENWTAGANNFVRYYPSGAVVADGLNLTNGRSTLALQSQNPQVPTSPLGVTFTNFELAELVKIVQQQDSLVAGQLNGTARIDNLGKPNQAFTADATIKNLVFQKASIGDIALRATNPAPSRYDIDARLTGGAAGTVGGAGNDVHVTGTYLASSATPLNLTVDANRLNLKLVEPFSVGQVRSATGYIRGQLTVTGAPAAPVVRGTLNTSDDAGFIVPQLGSPFRLPNQALTFDDRGIAFNNFTVLDSASNKAVINGYLLSKDFVNYSFDMRATTNNFLAVRSTRENNELFYGRLVLDSETRLTGPVELIKIDTRVTVANGSNLTVESPAATPTTQERTGIVEFIDKSAPLDTMLARKVALDTTKVNATGYDITAVVTITDRTPFTIVIDPVSGDNLRVRAAGTLNTNIAPDGTISLSGRLDVARGQYHMSLYSLASRDFLLSRGSSITWDGDPYNATLDLTAIYKVQAAPAELLAGQGTDDLTSATVSRNRLPFNVLLKVTDQLSKPTIGFDITLPENQRGALGGQVEAKLAQLRQPNQTSELSKQVFSLLILGRFVAQNPFQTSSGEGIVASQLRGSASAVLTDQLTNLTDKYLSGLGLDLGVTNQAAYGADGSQGSRTDLNVGLRRQLLNNRLTVRVGTDINLSGGTGTQATRGQNSASNLAGDVSIEYRVLADGRLRVRVFRQNSYEDIDGQIIRTGAGLVFQRDYQDLKELFSKVPKDIKAERRADKKEAKAEKKAEKDSVQNQPSARVDTTRTPKK</sequence>
<evidence type="ECO:0000259" key="7">
    <source>
        <dbReference type="Pfam" id="PF04357"/>
    </source>
</evidence>
<dbReference type="RefSeq" id="WP_243515846.1">
    <property type="nucleotide sequence ID" value="NZ_CP094534.1"/>
</dbReference>
<protein>
    <submittedName>
        <fullName evidence="8">Translocation/assembly module TamB domain-containing protein</fullName>
    </submittedName>
</protein>
<evidence type="ECO:0000256" key="1">
    <source>
        <dbReference type="ARBA" id="ARBA00004167"/>
    </source>
</evidence>
<proteinExistence type="predicted"/>
<organism evidence="8 9">
    <name type="scientific">Hymenobacter monticola</name>
    <dbReference type="NCBI Taxonomy" id="1705399"/>
    <lineage>
        <taxon>Bacteria</taxon>
        <taxon>Pseudomonadati</taxon>
        <taxon>Bacteroidota</taxon>
        <taxon>Cytophagia</taxon>
        <taxon>Cytophagales</taxon>
        <taxon>Hymenobacteraceae</taxon>
        <taxon>Hymenobacter</taxon>
    </lineage>
</organism>
<reference evidence="8 9" key="1">
    <citation type="submission" date="2022-03" db="EMBL/GenBank/DDBJ databases">
        <title>Hymenobactersp. isolated from the air.</title>
        <authorList>
            <person name="Won M."/>
            <person name="Kwon S.-W."/>
        </authorList>
    </citation>
    <scope>NUCLEOTIDE SEQUENCE [LARGE SCALE GENOMIC DNA]</scope>
    <source>
        <strain evidence="8 9">KACC 22596</strain>
    </source>
</reference>
<evidence type="ECO:0000256" key="2">
    <source>
        <dbReference type="ARBA" id="ARBA00022692"/>
    </source>
</evidence>
<dbReference type="Pfam" id="PF04357">
    <property type="entry name" value="TamB"/>
    <property type="match status" value="1"/>
</dbReference>
<keyword evidence="4 6" id="KW-0472">Membrane</keyword>
<accession>A0ABY4B6Y2</accession>
<dbReference type="InterPro" id="IPR052894">
    <property type="entry name" value="AsmA-related"/>
</dbReference>
<evidence type="ECO:0000256" key="3">
    <source>
        <dbReference type="ARBA" id="ARBA00022989"/>
    </source>
</evidence>
<feature type="domain" description="Translocation and assembly module TamB C-terminal" evidence="7">
    <location>
        <begin position="1238"/>
        <end position="1705"/>
    </location>
</feature>
<keyword evidence="9" id="KW-1185">Reference proteome</keyword>
<evidence type="ECO:0000256" key="6">
    <source>
        <dbReference type="SAM" id="Phobius"/>
    </source>
</evidence>
<feature type="transmembrane region" description="Helical" evidence="6">
    <location>
        <begin position="12"/>
        <end position="32"/>
    </location>
</feature>
<dbReference type="PANTHER" id="PTHR30441">
    <property type="entry name" value="DUF748 DOMAIN-CONTAINING PROTEIN"/>
    <property type="match status" value="1"/>
</dbReference>
<dbReference type="PANTHER" id="PTHR30441:SF8">
    <property type="entry name" value="DUF748 DOMAIN-CONTAINING PROTEIN"/>
    <property type="match status" value="1"/>
</dbReference>
<comment type="subcellular location">
    <subcellularLocation>
        <location evidence="1">Membrane</location>
        <topology evidence="1">Single-pass membrane protein</topology>
    </subcellularLocation>
</comment>